<dbReference type="GO" id="GO:0005886">
    <property type="term" value="C:plasma membrane"/>
    <property type="evidence" value="ECO:0007669"/>
    <property type="project" value="UniProtKB-SubCell"/>
</dbReference>
<evidence type="ECO:0000256" key="6">
    <source>
        <dbReference type="ARBA" id="ARBA00022989"/>
    </source>
</evidence>
<dbReference type="PANTHER" id="PTHR33392">
    <property type="entry name" value="POLYISOPRENYL-TEICHOIC ACID--PEPTIDOGLYCAN TEICHOIC ACID TRANSFERASE TAGU"/>
    <property type="match status" value="1"/>
</dbReference>
<evidence type="ECO:0000259" key="10">
    <source>
        <dbReference type="Pfam" id="PF03816"/>
    </source>
</evidence>
<evidence type="ECO:0000256" key="9">
    <source>
        <dbReference type="HAMAP-Rule" id="MF_01140"/>
    </source>
</evidence>
<dbReference type="NCBIfam" id="TIGR00350">
    <property type="entry name" value="lytR_cpsA_psr"/>
    <property type="match status" value="1"/>
</dbReference>
<feature type="topological domain" description="Extracellular" evidence="9">
    <location>
        <begin position="25"/>
        <end position="319"/>
    </location>
</feature>
<dbReference type="PANTHER" id="PTHR33392:SF6">
    <property type="entry name" value="POLYISOPRENYL-TEICHOIC ACID--PEPTIDOGLYCAN TEICHOIC ACID TRANSFERASE TAGU"/>
    <property type="match status" value="1"/>
</dbReference>
<evidence type="ECO:0000313" key="11">
    <source>
        <dbReference type="EMBL" id="PYZ96015.1"/>
    </source>
</evidence>
<protein>
    <recommendedName>
        <fullName evidence="9">Polyisoprenyl-teichoic acid--peptidoglycan teichoic acid transferase TagU</fullName>
        <ecNumber evidence="9">2.7.8.-</ecNumber>
    </recommendedName>
</protein>
<keyword evidence="2 9" id="KW-1003">Cell membrane</keyword>
<organism evidence="11 12">
    <name type="scientific">Alteribacter lacisalsi</name>
    <dbReference type="NCBI Taxonomy" id="2045244"/>
    <lineage>
        <taxon>Bacteria</taxon>
        <taxon>Bacillati</taxon>
        <taxon>Bacillota</taxon>
        <taxon>Bacilli</taxon>
        <taxon>Bacillales</taxon>
        <taxon>Bacillaceae</taxon>
        <taxon>Alteribacter</taxon>
    </lineage>
</organism>
<feature type="topological domain" description="Cytoplasmic" evidence="9">
    <location>
        <begin position="1"/>
        <end position="3"/>
    </location>
</feature>
<dbReference type="InterPro" id="IPR004474">
    <property type="entry name" value="LytR_CpsA_psr"/>
</dbReference>
<dbReference type="Gene3D" id="3.40.630.190">
    <property type="entry name" value="LCP protein"/>
    <property type="match status" value="1"/>
</dbReference>
<evidence type="ECO:0000256" key="1">
    <source>
        <dbReference type="ARBA" id="ARBA00006068"/>
    </source>
</evidence>
<evidence type="ECO:0000256" key="5">
    <source>
        <dbReference type="ARBA" id="ARBA00022968"/>
    </source>
</evidence>
<dbReference type="OrthoDB" id="27330at2"/>
<dbReference type="HAMAP" id="MF_01140">
    <property type="entry name" value="TagU_transferase"/>
    <property type="match status" value="1"/>
</dbReference>
<dbReference type="GO" id="GO:0070726">
    <property type="term" value="P:cell wall assembly"/>
    <property type="evidence" value="ECO:0007669"/>
    <property type="project" value="UniProtKB-UniRule"/>
</dbReference>
<keyword evidence="6 9" id="KW-1133">Transmembrane helix</keyword>
<dbReference type="InterPro" id="IPR050922">
    <property type="entry name" value="LytR/CpsA/Psr_CW_biosynth"/>
</dbReference>
<comment type="subcellular location">
    <subcellularLocation>
        <location evidence="9">Cell membrane</location>
        <topology evidence="9">Single-pass type II membrane protein</topology>
    </subcellularLocation>
</comment>
<accession>A0A2W0HFB2</accession>
<dbReference type="EMBL" id="PDOF01000003">
    <property type="protein sequence ID" value="PYZ96015.1"/>
    <property type="molecule type" value="Genomic_DNA"/>
</dbReference>
<comment type="pathway">
    <text evidence="9">Cell wall biogenesis.</text>
</comment>
<keyword evidence="3 9" id="KW-0808">Transferase</keyword>
<keyword evidence="5 9" id="KW-0735">Signal-anchor</keyword>
<evidence type="ECO:0000256" key="4">
    <source>
        <dbReference type="ARBA" id="ARBA00022692"/>
    </source>
</evidence>
<dbReference type="AlphaFoldDB" id="A0A2W0HFB2"/>
<dbReference type="EC" id="2.7.8.-" evidence="9"/>
<evidence type="ECO:0000256" key="8">
    <source>
        <dbReference type="ARBA" id="ARBA00023316"/>
    </source>
</evidence>
<dbReference type="RefSeq" id="WP_110521292.1">
    <property type="nucleotide sequence ID" value="NZ_PDOF01000003.1"/>
</dbReference>
<evidence type="ECO:0000256" key="7">
    <source>
        <dbReference type="ARBA" id="ARBA00023136"/>
    </source>
</evidence>
<comment type="caution">
    <text evidence="11">The sequence shown here is derived from an EMBL/GenBank/DDBJ whole genome shotgun (WGS) entry which is preliminary data.</text>
</comment>
<keyword evidence="12" id="KW-1185">Reference proteome</keyword>
<evidence type="ECO:0000256" key="3">
    <source>
        <dbReference type="ARBA" id="ARBA00022679"/>
    </source>
</evidence>
<reference evidence="11 12" key="1">
    <citation type="submission" date="2017-10" db="EMBL/GenBank/DDBJ databases">
        <title>Bacillus sp. nov., a halophilic bacterium isolated from a Yangshapao Lake.</title>
        <authorList>
            <person name="Wang H."/>
        </authorList>
    </citation>
    <scope>NUCLEOTIDE SEQUENCE [LARGE SCALE GENOMIC DNA]</scope>
    <source>
        <strain evidence="11 12">YSP-3</strain>
    </source>
</reference>
<sequence>MKKFFLITGLIMLLIIGSIAGYGFYMYQSVQGTVNNQMHVDVDREKSEKRELEVDIEEKEPLSFLLLGVDTDEVRGERGRTDTIMVVTVNPSDESMKMLSIPRDTRTEMVGRDFDDKINHAYAFGGPEMAMATVENFLDIPIDYFMTVNMDGFQEMVDALGGVTVNNSFAFRQNSYEFAEGEIQLDGSQALAYTRMRNSDPQGDLGRNARQREVLTAMIHEGAHFSSITRAGDILDALGNNIRTDLTFDKMVKIQSNYREARHNSETLEIAGSGSRIDNVWYYIVDEDERQRVSGELRTHLGLNDDQVVVNDAEEDEES</sequence>
<comment type="function">
    <text evidence="9">May catalyze the final step in cell wall teichoic acid biosynthesis, the transfer of the anionic cell wall polymers (APs) from their lipid-linked precursor to the cell wall peptidoglycan (PG).</text>
</comment>
<gene>
    <name evidence="9" type="primary">tagU</name>
    <name evidence="11" type="ORF">CR205_16725</name>
</gene>
<keyword evidence="8 9" id="KW-0961">Cell wall biogenesis/degradation</keyword>
<dbReference type="Pfam" id="PF03816">
    <property type="entry name" value="LytR_cpsA_psr"/>
    <property type="match status" value="1"/>
</dbReference>
<dbReference type="GO" id="GO:0016780">
    <property type="term" value="F:phosphotransferase activity, for other substituted phosphate groups"/>
    <property type="evidence" value="ECO:0007669"/>
    <property type="project" value="UniProtKB-UniRule"/>
</dbReference>
<comment type="similarity">
    <text evidence="1 9">Belongs to the LytR/CpsA/Psr (LCP) family.</text>
</comment>
<keyword evidence="4 9" id="KW-0812">Transmembrane</keyword>
<dbReference type="Proteomes" id="UP000248066">
    <property type="component" value="Unassembled WGS sequence"/>
</dbReference>
<proteinExistence type="inferred from homology"/>
<keyword evidence="7 9" id="KW-0472">Membrane</keyword>
<evidence type="ECO:0000313" key="12">
    <source>
        <dbReference type="Proteomes" id="UP000248066"/>
    </source>
</evidence>
<name>A0A2W0HFB2_9BACI</name>
<feature type="domain" description="Cell envelope-related transcriptional attenuator" evidence="10">
    <location>
        <begin position="80"/>
        <end position="221"/>
    </location>
</feature>
<evidence type="ECO:0000256" key="2">
    <source>
        <dbReference type="ARBA" id="ARBA00022475"/>
    </source>
</evidence>
<dbReference type="InterPro" id="IPR023734">
    <property type="entry name" value="TagU"/>
</dbReference>